<accession>A0A0F8XD19</accession>
<dbReference type="AlphaFoldDB" id="A0A0F8XD19"/>
<name>A0A0F8XD19_9ZZZZ</name>
<organism evidence="1">
    <name type="scientific">marine sediment metagenome</name>
    <dbReference type="NCBI Taxonomy" id="412755"/>
    <lineage>
        <taxon>unclassified sequences</taxon>
        <taxon>metagenomes</taxon>
        <taxon>ecological metagenomes</taxon>
    </lineage>
</organism>
<gene>
    <name evidence="1" type="ORF">LCGC14_2957760</name>
</gene>
<evidence type="ECO:0000313" key="1">
    <source>
        <dbReference type="EMBL" id="KKK67072.1"/>
    </source>
</evidence>
<sequence>HKALENCAVVLRCYTKNEIGEIITDALAALDALTPESST</sequence>
<protein>
    <submittedName>
        <fullName evidence="1">Uncharacterized protein</fullName>
    </submittedName>
</protein>
<dbReference type="EMBL" id="LAZR01059783">
    <property type="protein sequence ID" value="KKK67072.1"/>
    <property type="molecule type" value="Genomic_DNA"/>
</dbReference>
<reference evidence="1" key="1">
    <citation type="journal article" date="2015" name="Nature">
        <title>Complex archaea that bridge the gap between prokaryotes and eukaryotes.</title>
        <authorList>
            <person name="Spang A."/>
            <person name="Saw J.H."/>
            <person name="Jorgensen S.L."/>
            <person name="Zaremba-Niedzwiedzka K."/>
            <person name="Martijn J."/>
            <person name="Lind A.E."/>
            <person name="van Eijk R."/>
            <person name="Schleper C."/>
            <person name="Guy L."/>
            <person name="Ettema T.J."/>
        </authorList>
    </citation>
    <scope>NUCLEOTIDE SEQUENCE</scope>
</reference>
<proteinExistence type="predicted"/>
<comment type="caution">
    <text evidence="1">The sequence shown here is derived from an EMBL/GenBank/DDBJ whole genome shotgun (WGS) entry which is preliminary data.</text>
</comment>
<feature type="non-terminal residue" evidence="1">
    <location>
        <position position="1"/>
    </location>
</feature>